<reference evidence="2 3" key="2">
    <citation type="submission" date="2018-11" db="EMBL/GenBank/DDBJ databases">
        <authorList>
            <consortium name="Pathogen Informatics"/>
        </authorList>
    </citation>
    <scope>NUCLEOTIDE SEQUENCE [LARGE SCALE GENOMIC DNA]</scope>
    <source>
        <strain evidence="2 3">Costa Rica</strain>
    </source>
</reference>
<evidence type="ECO:0000313" key="3">
    <source>
        <dbReference type="Proteomes" id="UP000267027"/>
    </source>
</evidence>
<evidence type="ECO:0000313" key="4">
    <source>
        <dbReference type="WBParaSite" id="ACOC_0001096201-mRNA-1"/>
    </source>
</evidence>
<protein>
    <submittedName>
        <fullName evidence="2 4">Uncharacterized protein</fullName>
    </submittedName>
</protein>
<organism evidence="4">
    <name type="scientific">Angiostrongylus costaricensis</name>
    <name type="common">Nematode worm</name>
    <dbReference type="NCBI Taxonomy" id="334426"/>
    <lineage>
        <taxon>Eukaryota</taxon>
        <taxon>Metazoa</taxon>
        <taxon>Ecdysozoa</taxon>
        <taxon>Nematoda</taxon>
        <taxon>Chromadorea</taxon>
        <taxon>Rhabditida</taxon>
        <taxon>Rhabditina</taxon>
        <taxon>Rhabditomorpha</taxon>
        <taxon>Strongyloidea</taxon>
        <taxon>Metastrongylidae</taxon>
        <taxon>Angiostrongylus</taxon>
    </lineage>
</organism>
<feature type="compositionally biased region" description="Basic and acidic residues" evidence="1">
    <location>
        <begin position="30"/>
        <end position="39"/>
    </location>
</feature>
<dbReference type="AlphaFoldDB" id="A0A0R3PXF2"/>
<keyword evidence="3" id="KW-1185">Reference proteome</keyword>
<dbReference type="WBParaSite" id="ACOC_0001096201-mRNA-1">
    <property type="protein sequence ID" value="ACOC_0001096201-mRNA-1"/>
    <property type="gene ID" value="ACOC_0001096201"/>
</dbReference>
<gene>
    <name evidence="2" type="ORF">ACOC_LOCUS10963</name>
</gene>
<evidence type="ECO:0000256" key="1">
    <source>
        <dbReference type="SAM" id="MobiDB-lite"/>
    </source>
</evidence>
<accession>A0A0R3PXF2</accession>
<dbReference type="EMBL" id="UYYA01004585">
    <property type="protein sequence ID" value="VDM62548.1"/>
    <property type="molecule type" value="Genomic_DNA"/>
</dbReference>
<name>A0A0R3PXF2_ANGCS</name>
<sequence>MRRADAEARVGGAWVGGLAGAGGDVYFDAGDGRRRDHAVNRRRRRRAAFENSTHSIHRSGRSTSKCISNKRSTSQH</sequence>
<feature type="compositionally biased region" description="Polar residues" evidence="1">
    <location>
        <begin position="61"/>
        <end position="76"/>
    </location>
</feature>
<feature type="region of interest" description="Disordered" evidence="1">
    <location>
        <begin position="26"/>
        <end position="76"/>
    </location>
</feature>
<proteinExistence type="predicted"/>
<reference evidence="4" key="1">
    <citation type="submission" date="2017-02" db="UniProtKB">
        <authorList>
            <consortium name="WormBaseParasite"/>
        </authorList>
    </citation>
    <scope>IDENTIFICATION</scope>
</reference>
<evidence type="ECO:0000313" key="2">
    <source>
        <dbReference type="EMBL" id="VDM62548.1"/>
    </source>
</evidence>
<dbReference type="Proteomes" id="UP000267027">
    <property type="component" value="Unassembled WGS sequence"/>
</dbReference>